<name>A0A3P1WRG9_9ACTN</name>
<reference evidence="3 4" key="1">
    <citation type="submission" date="2018-11" db="EMBL/GenBank/DDBJ databases">
        <title>Genomes From Bacteria Associated with the Canine Oral Cavity: a Test Case for Automated Genome-Based Taxonomic Assignment.</title>
        <authorList>
            <person name="Coil D.A."/>
            <person name="Jospin G."/>
            <person name="Darling A.E."/>
            <person name="Wallis C."/>
            <person name="Davis I.J."/>
            <person name="Harris S."/>
            <person name="Eisen J.A."/>
            <person name="Holcombe L.J."/>
            <person name="O'Flynn C."/>
        </authorList>
    </citation>
    <scope>NUCLEOTIDE SEQUENCE [LARGE SCALE GENOMIC DNA]</scope>
    <source>
        <strain evidence="3 4">OH2822_COT-296</strain>
    </source>
</reference>
<keyword evidence="3" id="KW-0378">Hydrolase</keyword>
<evidence type="ECO:0000259" key="2">
    <source>
        <dbReference type="Pfam" id="PF02720"/>
    </source>
</evidence>
<feature type="compositionally biased region" description="Polar residues" evidence="1">
    <location>
        <begin position="78"/>
        <end position="93"/>
    </location>
</feature>
<evidence type="ECO:0000313" key="3">
    <source>
        <dbReference type="EMBL" id="RRD48367.1"/>
    </source>
</evidence>
<keyword evidence="3" id="KW-0540">Nuclease</keyword>
<evidence type="ECO:0000256" key="1">
    <source>
        <dbReference type="SAM" id="MobiDB-lite"/>
    </source>
</evidence>
<dbReference type="Proteomes" id="UP000280935">
    <property type="component" value="Unassembled WGS sequence"/>
</dbReference>
<evidence type="ECO:0000313" key="4">
    <source>
        <dbReference type="Proteomes" id="UP000280935"/>
    </source>
</evidence>
<sequence length="518" mass="56793">MLRTCWSDTAQGDSPLPPLVEPDREPREPSVSRPPTPRVGPGSPSLRWSSRGRRPRVETSATVPANPHRVSTRPLSLRSGTGSTNGKPRESSSQTLALEHLFDYNGVMNPLPATLTEAYQAIHEADAHARAAEVALIVGIAKAAELYEVDDAAVMEAVEGFLEPGGDGTPSVGEFLAHELGGILQISPDAALEKIGTVLDVRFRFPALWEAFLSGSLRWWQVAEVVNRPSVSQLNAEAASRLDRKLAVALRLWSWQRIRRNLEAWIIAADPAAAREREARQRENRYVAVDSVKNSHCALYGLLDPRDAIDFDHALTEVAKTLPTEAGDLRQRRAAAVGVLARRAGGQEMLPQTTLIVHINADDPALNPDSDSSGVAEVERWGAFLTSRLPEFLKDSRVTVRPVVDPLRHAPEDLHDPSVGLRMAVTALMPVDVFPYASRTSRACDLDHTIPYRDGDTGQTRWGNLAPLARRSHRAKTFGGWTLTQPAPGWFHWKSPAGFEYLVHATGGTMCLRTPEPE</sequence>
<keyword evidence="3" id="KW-0255">Endonuclease</keyword>
<dbReference type="EMBL" id="RQYT01000042">
    <property type="protein sequence ID" value="RRD48367.1"/>
    <property type="molecule type" value="Genomic_DNA"/>
</dbReference>
<gene>
    <name evidence="3" type="ORF">EII35_13040</name>
</gene>
<dbReference type="Pfam" id="PF02720">
    <property type="entry name" value="DUF222"/>
    <property type="match status" value="1"/>
</dbReference>
<dbReference type="GO" id="GO:0004519">
    <property type="term" value="F:endonuclease activity"/>
    <property type="evidence" value="ECO:0007669"/>
    <property type="project" value="UniProtKB-KW"/>
</dbReference>
<dbReference type="InterPro" id="IPR003870">
    <property type="entry name" value="DUF222"/>
</dbReference>
<dbReference type="AlphaFoldDB" id="A0A3P1WRG9"/>
<feature type="non-terminal residue" evidence="3">
    <location>
        <position position="518"/>
    </location>
</feature>
<organism evidence="3 4">
    <name type="scientific">Arachnia propionica</name>
    <dbReference type="NCBI Taxonomy" id="1750"/>
    <lineage>
        <taxon>Bacteria</taxon>
        <taxon>Bacillati</taxon>
        <taxon>Actinomycetota</taxon>
        <taxon>Actinomycetes</taxon>
        <taxon>Propionibacteriales</taxon>
        <taxon>Propionibacteriaceae</taxon>
        <taxon>Arachnia</taxon>
    </lineage>
</organism>
<feature type="compositionally biased region" description="Polar residues" evidence="1">
    <location>
        <begin position="1"/>
        <end position="12"/>
    </location>
</feature>
<dbReference type="OrthoDB" id="3790359at2"/>
<feature type="region of interest" description="Disordered" evidence="1">
    <location>
        <begin position="1"/>
        <end position="93"/>
    </location>
</feature>
<protein>
    <submittedName>
        <fullName evidence="3">HNH endonuclease</fullName>
    </submittedName>
</protein>
<feature type="compositionally biased region" description="Basic and acidic residues" evidence="1">
    <location>
        <begin position="21"/>
        <end position="30"/>
    </location>
</feature>
<proteinExistence type="predicted"/>
<accession>A0A3P1WRG9</accession>
<feature type="domain" description="DUF222" evidence="2">
    <location>
        <begin position="173"/>
        <end position="425"/>
    </location>
</feature>
<comment type="caution">
    <text evidence="3">The sequence shown here is derived from an EMBL/GenBank/DDBJ whole genome shotgun (WGS) entry which is preliminary data.</text>
</comment>